<dbReference type="PROSITE" id="PS00107">
    <property type="entry name" value="PROTEIN_KINASE_ATP"/>
    <property type="match status" value="1"/>
</dbReference>
<evidence type="ECO:0000256" key="4">
    <source>
        <dbReference type="ARBA" id="ARBA00022777"/>
    </source>
</evidence>
<keyword evidence="3 6" id="KW-0547">Nucleotide-binding</keyword>
<dbReference type="Pfam" id="PF07714">
    <property type="entry name" value="PK_Tyr_Ser-Thr"/>
    <property type="match status" value="1"/>
</dbReference>
<protein>
    <recommendedName>
        <fullName evidence="8">Protein kinase domain-containing protein</fullName>
    </recommendedName>
</protein>
<dbReference type="PROSITE" id="PS00108">
    <property type="entry name" value="PROTEIN_KINASE_ST"/>
    <property type="match status" value="1"/>
</dbReference>
<dbReference type="InterPro" id="IPR017441">
    <property type="entry name" value="Protein_kinase_ATP_BS"/>
</dbReference>
<comment type="caution">
    <text evidence="9">The sequence shown here is derived from an EMBL/GenBank/DDBJ whole genome shotgun (WGS) entry which is preliminary data.</text>
</comment>
<dbReference type="InterPro" id="IPR000719">
    <property type="entry name" value="Prot_kinase_dom"/>
</dbReference>
<keyword evidence="2" id="KW-0808">Transferase</keyword>
<proteinExistence type="predicted"/>
<dbReference type="Gene3D" id="3.30.200.20">
    <property type="entry name" value="Phosphorylase Kinase, domain 1"/>
    <property type="match status" value="1"/>
</dbReference>
<feature type="region of interest" description="Disordered" evidence="7">
    <location>
        <begin position="132"/>
        <end position="154"/>
    </location>
</feature>
<feature type="domain" description="Protein kinase" evidence="8">
    <location>
        <begin position="429"/>
        <end position="719"/>
    </location>
</feature>
<sequence length="773" mass="87117">MPQQPLDVSLLRNALRMVHCLQKERGSSLYYYADKDRFENIMLKNRSVSNVAAMLMQDKIQTIQPNLKKIRNLIDTERESNHELIFHRILVCFSILTSAIMNECIVPQVPGQYHKSIIKRHKRNSLSMELNSHLKSPDHSMRRPASSNSLNESPSTLVIPLDPESMVNKLHESFDSNVHDLLNLLHIFVQLKESAGIERAILSTVVVFRQQENHSIRMMLNDLVLQVENQRSLVHKLEHLPSGHHRNLVLELSEMSPRLKELQTFILNDFEALQNQNYDSEGLWNLLTGYIDKLRSIELLIVEDLEISLPFFNKSSSGFMTHSEAVRESKEQSSAPESLKIALKEVLSTSTASTELLSLVEIMSAEEVKMGLIGALDGEDTCKNETEIMQKTTINNLSALSLNQDMQLALQAQVGREKSKAWDISIYEIKFNRRIGEGASATTYLADWSGQKVAVKVASITEFGLDGWRREVAALQRLHHPNVIRLLGSIEHQNPLTYCLVLEYCNAGDLNTALKYPTPRNFFFHVGISVANAMSYLHSRHIVHRDLKPHNVLIDGTVASGKFAVKVTDFGVAADHFVVDTEGGCGIASSETTPMLNLTGETGTYRWMAPEVIRHEPYSSKADVYSFAVILWQLLTHDEPFVDLEAADAANLVANNKLRPPFPGGAPTKLVDLIKTNWSDDASERCKFDKLAERLEEMKDELSLIQKQWLDMADGHPVYVYDLLDIDQEVVSPDIKAHHVADKGRKRASGLLGSFFGVQKTNQKKRASKSSIK</sequence>
<organism evidence="9 10">
    <name type="scientific">Cylindrotheca closterium</name>
    <dbReference type="NCBI Taxonomy" id="2856"/>
    <lineage>
        <taxon>Eukaryota</taxon>
        <taxon>Sar</taxon>
        <taxon>Stramenopiles</taxon>
        <taxon>Ochrophyta</taxon>
        <taxon>Bacillariophyta</taxon>
        <taxon>Bacillariophyceae</taxon>
        <taxon>Bacillariophycidae</taxon>
        <taxon>Bacillariales</taxon>
        <taxon>Bacillariaceae</taxon>
        <taxon>Cylindrotheca</taxon>
    </lineage>
</organism>
<dbReference type="InterPro" id="IPR001245">
    <property type="entry name" value="Ser-Thr/Tyr_kinase_cat_dom"/>
</dbReference>
<feature type="binding site" evidence="6">
    <location>
        <position position="456"/>
    </location>
    <ligand>
        <name>ATP</name>
        <dbReference type="ChEBI" id="CHEBI:30616"/>
    </ligand>
</feature>
<dbReference type="GO" id="GO:0004674">
    <property type="term" value="F:protein serine/threonine kinase activity"/>
    <property type="evidence" value="ECO:0007669"/>
    <property type="project" value="UniProtKB-KW"/>
</dbReference>
<dbReference type="Gene3D" id="1.10.510.10">
    <property type="entry name" value="Transferase(Phosphotransferase) domain 1"/>
    <property type="match status" value="1"/>
</dbReference>
<keyword evidence="4" id="KW-0418">Kinase</keyword>
<feature type="compositionally biased region" description="Polar residues" evidence="7">
    <location>
        <begin position="145"/>
        <end position="154"/>
    </location>
</feature>
<dbReference type="CDD" id="cd13999">
    <property type="entry name" value="STKc_MAP3K-like"/>
    <property type="match status" value="1"/>
</dbReference>
<evidence type="ECO:0000313" key="9">
    <source>
        <dbReference type="EMBL" id="CAJ1951543.1"/>
    </source>
</evidence>
<dbReference type="PANTHER" id="PTHR44329">
    <property type="entry name" value="SERINE/THREONINE-PROTEIN KINASE TNNI3K-RELATED"/>
    <property type="match status" value="1"/>
</dbReference>
<evidence type="ECO:0000256" key="6">
    <source>
        <dbReference type="PROSITE-ProRule" id="PRU10141"/>
    </source>
</evidence>
<evidence type="ECO:0000256" key="5">
    <source>
        <dbReference type="ARBA" id="ARBA00022840"/>
    </source>
</evidence>
<evidence type="ECO:0000313" key="10">
    <source>
        <dbReference type="Proteomes" id="UP001295423"/>
    </source>
</evidence>
<gene>
    <name evidence="9" type="ORF">CYCCA115_LOCUS13122</name>
</gene>
<keyword evidence="10" id="KW-1185">Reference proteome</keyword>
<dbReference type="PANTHER" id="PTHR44329:SF288">
    <property type="entry name" value="MITOGEN-ACTIVATED PROTEIN KINASE KINASE KINASE 20"/>
    <property type="match status" value="1"/>
</dbReference>
<evidence type="ECO:0000259" key="8">
    <source>
        <dbReference type="PROSITE" id="PS50011"/>
    </source>
</evidence>
<keyword evidence="5 6" id="KW-0067">ATP-binding</keyword>
<dbReference type="SUPFAM" id="SSF56112">
    <property type="entry name" value="Protein kinase-like (PK-like)"/>
    <property type="match status" value="1"/>
</dbReference>
<evidence type="ECO:0000256" key="7">
    <source>
        <dbReference type="SAM" id="MobiDB-lite"/>
    </source>
</evidence>
<keyword evidence="1" id="KW-0723">Serine/threonine-protein kinase</keyword>
<dbReference type="GO" id="GO:0005524">
    <property type="term" value="F:ATP binding"/>
    <property type="evidence" value="ECO:0007669"/>
    <property type="project" value="UniProtKB-UniRule"/>
</dbReference>
<name>A0AAD2FSF4_9STRA</name>
<accession>A0AAD2FSF4</accession>
<evidence type="ECO:0000256" key="3">
    <source>
        <dbReference type="ARBA" id="ARBA00022741"/>
    </source>
</evidence>
<dbReference type="InterPro" id="IPR008271">
    <property type="entry name" value="Ser/Thr_kinase_AS"/>
</dbReference>
<dbReference type="PROSITE" id="PS50011">
    <property type="entry name" value="PROTEIN_KINASE_DOM"/>
    <property type="match status" value="1"/>
</dbReference>
<dbReference type="Proteomes" id="UP001295423">
    <property type="component" value="Unassembled WGS sequence"/>
</dbReference>
<reference evidence="9" key="1">
    <citation type="submission" date="2023-08" db="EMBL/GenBank/DDBJ databases">
        <authorList>
            <person name="Audoor S."/>
            <person name="Bilcke G."/>
        </authorList>
    </citation>
    <scope>NUCLEOTIDE SEQUENCE</scope>
</reference>
<dbReference type="EMBL" id="CAKOGP040001786">
    <property type="protein sequence ID" value="CAJ1951543.1"/>
    <property type="molecule type" value="Genomic_DNA"/>
</dbReference>
<evidence type="ECO:0000256" key="2">
    <source>
        <dbReference type="ARBA" id="ARBA00022679"/>
    </source>
</evidence>
<dbReference type="InterPro" id="IPR051681">
    <property type="entry name" value="Ser/Thr_Kinases-Pseudokinases"/>
</dbReference>
<dbReference type="InterPro" id="IPR011009">
    <property type="entry name" value="Kinase-like_dom_sf"/>
</dbReference>
<evidence type="ECO:0000256" key="1">
    <source>
        <dbReference type="ARBA" id="ARBA00022527"/>
    </source>
</evidence>
<dbReference type="AlphaFoldDB" id="A0AAD2FSF4"/>
<dbReference type="SMART" id="SM00220">
    <property type="entry name" value="S_TKc"/>
    <property type="match status" value="1"/>
</dbReference>